<evidence type="ECO:0000313" key="3">
    <source>
        <dbReference type="EMBL" id="ACU73235.1"/>
    </source>
</evidence>
<keyword evidence="2" id="KW-0812">Transmembrane</keyword>
<dbReference type="HOGENOM" id="CLU_1105579_0_0_11"/>
<feature type="compositionally biased region" description="Polar residues" evidence="1">
    <location>
        <begin position="73"/>
        <end position="82"/>
    </location>
</feature>
<dbReference type="eggNOG" id="ENOG502ZXKT">
    <property type="taxonomic scope" value="Bacteria"/>
</dbReference>
<evidence type="ECO:0000313" key="4">
    <source>
        <dbReference type="Proteomes" id="UP000000851"/>
    </source>
</evidence>
<reference evidence="3 4" key="1">
    <citation type="journal article" date="2009" name="Stand. Genomic Sci.">
        <title>Complete genome sequence of Catenulispora acidiphila type strain (ID 139908).</title>
        <authorList>
            <person name="Copeland A."/>
            <person name="Lapidus A."/>
            <person name="Glavina Del Rio T."/>
            <person name="Nolan M."/>
            <person name="Lucas S."/>
            <person name="Chen F."/>
            <person name="Tice H."/>
            <person name="Cheng J.F."/>
            <person name="Bruce D."/>
            <person name="Goodwin L."/>
            <person name="Pitluck S."/>
            <person name="Mikhailova N."/>
            <person name="Pati A."/>
            <person name="Ivanova N."/>
            <person name="Mavromatis K."/>
            <person name="Chen A."/>
            <person name="Palaniappan K."/>
            <person name="Chain P."/>
            <person name="Land M."/>
            <person name="Hauser L."/>
            <person name="Chang Y.J."/>
            <person name="Jeffries C.D."/>
            <person name="Chertkov O."/>
            <person name="Brettin T."/>
            <person name="Detter J.C."/>
            <person name="Han C."/>
            <person name="Ali Z."/>
            <person name="Tindall B.J."/>
            <person name="Goker M."/>
            <person name="Bristow J."/>
            <person name="Eisen J.A."/>
            <person name="Markowitz V."/>
            <person name="Hugenholtz P."/>
            <person name="Kyrpides N.C."/>
            <person name="Klenk H.P."/>
        </authorList>
    </citation>
    <scope>NUCLEOTIDE SEQUENCE [LARGE SCALE GENOMIC DNA]</scope>
    <source>
        <strain evidence="4">DSM 44928 / JCM 14897 / NBRC 102108 / NRRL B-24433 / ID139908</strain>
    </source>
</reference>
<dbReference type="EMBL" id="CP001700">
    <property type="protein sequence ID" value="ACU73235.1"/>
    <property type="molecule type" value="Genomic_DNA"/>
</dbReference>
<dbReference type="Proteomes" id="UP000000851">
    <property type="component" value="Chromosome"/>
</dbReference>
<dbReference type="AlphaFoldDB" id="C7QJZ7"/>
<feature type="transmembrane region" description="Helical" evidence="2">
    <location>
        <begin position="21"/>
        <end position="44"/>
    </location>
</feature>
<organism evidence="3 4">
    <name type="scientific">Catenulispora acidiphila (strain DSM 44928 / JCM 14897 / NBRC 102108 / NRRL B-24433 / ID139908)</name>
    <dbReference type="NCBI Taxonomy" id="479433"/>
    <lineage>
        <taxon>Bacteria</taxon>
        <taxon>Bacillati</taxon>
        <taxon>Actinomycetota</taxon>
        <taxon>Actinomycetes</taxon>
        <taxon>Catenulisporales</taxon>
        <taxon>Catenulisporaceae</taxon>
        <taxon>Catenulispora</taxon>
    </lineage>
</organism>
<keyword evidence="4" id="KW-1185">Reference proteome</keyword>
<dbReference type="InParanoid" id="C7QJZ7"/>
<dbReference type="KEGG" id="cai:Caci_4371"/>
<feature type="compositionally biased region" description="Low complexity" evidence="1">
    <location>
        <begin position="93"/>
        <end position="104"/>
    </location>
</feature>
<feature type="region of interest" description="Disordered" evidence="1">
    <location>
        <begin position="66"/>
        <end position="153"/>
    </location>
</feature>
<protein>
    <submittedName>
        <fullName evidence="3">Uncharacterized protein</fullName>
    </submittedName>
</protein>
<keyword evidence="2" id="KW-0472">Membrane</keyword>
<name>C7QJZ7_CATAD</name>
<keyword evidence="2" id="KW-1133">Transmembrane helix</keyword>
<feature type="compositionally biased region" description="Low complexity" evidence="1">
    <location>
        <begin position="113"/>
        <end position="139"/>
    </location>
</feature>
<sequence length="251" mass="24990">MEDKQTIPLPPEPSAAGRRRTIAIAAGAVVAVGVGVVSVVAVAGGSSQPHKPALGAAAAISSPAPYVADSDGGYSQQPQFTWSPRPGVPSPSAPTTAPVSSTTPPSAPPPSGPVTVTSHAPTTTPPKTVTKPPVSTATSAPPPPPATSKAPTPYQISGTVSCVSGHSVEGVWVQASQGAGYSPWQGIGNGSTSRYWYTLPSTMAFSLHVGCGGTTASWAVAVTTPDASGPVANFTCHDIAGQAEYGKCDLQ</sequence>
<dbReference type="RefSeq" id="WP_015792964.1">
    <property type="nucleotide sequence ID" value="NC_013131.1"/>
</dbReference>
<dbReference type="OrthoDB" id="4774614at2"/>
<accession>C7QJZ7</accession>
<evidence type="ECO:0000256" key="1">
    <source>
        <dbReference type="SAM" id="MobiDB-lite"/>
    </source>
</evidence>
<gene>
    <name evidence="3" type="ordered locus">Caci_4371</name>
</gene>
<proteinExistence type="predicted"/>
<evidence type="ECO:0000256" key="2">
    <source>
        <dbReference type="SAM" id="Phobius"/>
    </source>
</evidence>